<dbReference type="Pfam" id="PF24492">
    <property type="entry name" value="HEAT_ECM29"/>
    <property type="match status" value="1"/>
</dbReference>
<dbReference type="GO" id="GO:0005634">
    <property type="term" value="C:nucleus"/>
    <property type="evidence" value="ECO:0007669"/>
    <property type="project" value="TreeGrafter"/>
</dbReference>
<dbReference type="PANTHER" id="PTHR23346:SF19">
    <property type="entry name" value="PROTEASOME ADAPTER AND SCAFFOLD PROTEIN ECM29"/>
    <property type="match status" value="1"/>
</dbReference>
<dbReference type="PANTHER" id="PTHR23346">
    <property type="entry name" value="TRANSLATIONAL ACTIVATOR GCN1-RELATED"/>
    <property type="match status" value="1"/>
</dbReference>
<accession>A0AAJ6VM80</accession>
<gene>
    <name evidence="9" type="primary">LOC105359599</name>
</gene>
<keyword evidence="8" id="KW-1185">Reference proteome</keyword>
<dbReference type="KEGG" id="csol:105359599"/>
<dbReference type="GO" id="GO:0036503">
    <property type="term" value="P:ERAD pathway"/>
    <property type="evidence" value="ECO:0007669"/>
    <property type="project" value="TreeGrafter"/>
</dbReference>
<evidence type="ECO:0000259" key="7">
    <source>
        <dbReference type="Pfam" id="PF24492"/>
    </source>
</evidence>
<dbReference type="GO" id="GO:0005737">
    <property type="term" value="C:cytoplasm"/>
    <property type="evidence" value="ECO:0007669"/>
    <property type="project" value="UniProtKB-SubCell"/>
</dbReference>
<comment type="subcellular location">
    <subcellularLocation>
        <location evidence="1">Cytoplasm</location>
    </subcellularLocation>
</comment>
<dbReference type="Pfam" id="PF13001">
    <property type="entry name" value="ECM29_N"/>
    <property type="match status" value="1"/>
</dbReference>
<keyword evidence="2" id="KW-0963">Cytoplasm</keyword>
<feature type="domain" description="ECM29 ARM-like repeats" evidence="6">
    <location>
        <begin position="600"/>
        <end position="786"/>
    </location>
</feature>
<keyword evidence="3" id="KW-0677">Repeat</keyword>
<dbReference type="Pfam" id="PF23702">
    <property type="entry name" value="ARM_ECM29"/>
    <property type="match status" value="1"/>
</dbReference>
<organism evidence="8 9">
    <name type="scientific">Ceratosolen solmsi marchali</name>
    <dbReference type="NCBI Taxonomy" id="326594"/>
    <lineage>
        <taxon>Eukaryota</taxon>
        <taxon>Metazoa</taxon>
        <taxon>Ecdysozoa</taxon>
        <taxon>Arthropoda</taxon>
        <taxon>Hexapoda</taxon>
        <taxon>Insecta</taxon>
        <taxon>Pterygota</taxon>
        <taxon>Neoptera</taxon>
        <taxon>Endopterygota</taxon>
        <taxon>Hymenoptera</taxon>
        <taxon>Apocrita</taxon>
        <taxon>Proctotrupomorpha</taxon>
        <taxon>Chalcidoidea</taxon>
        <taxon>Agaonidae</taxon>
        <taxon>Agaoninae</taxon>
        <taxon>Ceratosolen</taxon>
    </lineage>
</organism>
<evidence type="ECO:0000259" key="5">
    <source>
        <dbReference type="Pfam" id="PF13001"/>
    </source>
</evidence>
<reference evidence="9" key="1">
    <citation type="submission" date="2025-08" db="UniProtKB">
        <authorList>
            <consortium name="RefSeq"/>
        </authorList>
    </citation>
    <scope>IDENTIFICATION</scope>
</reference>
<dbReference type="GO" id="GO:0043248">
    <property type="term" value="P:proteasome assembly"/>
    <property type="evidence" value="ECO:0007669"/>
    <property type="project" value="InterPro"/>
</dbReference>
<evidence type="ECO:0000313" key="8">
    <source>
        <dbReference type="Proteomes" id="UP000695007"/>
    </source>
</evidence>
<dbReference type="InterPro" id="IPR055444">
    <property type="entry name" value="ARM_ECM29"/>
</dbReference>
<dbReference type="InterPro" id="IPR011989">
    <property type="entry name" value="ARM-like"/>
</dbReference>
<proteinExistence type="predicted"/>
<evidence type="ECO:0000313" key="9">
    <source>
        <dbReference type="RefSeq" id="XP_011494527.1"/>
    </source>
</evidence>
<dbReference type="InterPro" id="IPR024372">
    <property type="entry name" value="Ecm29_N"/>
</dbReference>
<dbReference type="InterPro" id="IPR016024">
    <property type="entry name" value="ARM-type_fold"/>
</dbReference>
<sequence length="1809" mass="204298">MAAATDELILLERVFLRLGSVETDEQLQAAICKFLPPVLLKLSSSQEGVRKKVMELLIHINRRIKSRPQVQLPVEALLLQYQDPAASSFVINFTIIYIKLGYPRMEINKQAELIPSVLNAIQGKPLSHQDSLMSIIMPALARVKIPMDPEKRASLLGLQDEPQIAKQLLNFMLDVLLLPYGSIAQSNNQQPRQPVDCSQYTVPPGLSEYAFKRVIGENPPTAEQLEQTKLGIVKFLAGGFFSDSDILIHLIVAAADTRFSVANLADLELKKISILLRWSSMELAQPLYALFLGTDALATQKDVKPDMKRTPACIRIRLKLLRYLLRVTHTLVIPPCIQVIFESLYGENNTNFKLKTLALQFTLNIVEQCNETEIARVAKVILNGMMRLINEETESQHRLLAFKILEQLVLRMPSLVNKDLSLLQNFFDMLTKNKGDCDLQRSVRDALIGIKSAFILNKDDDTGISLMAGLLAAHIESPEADVRFVAVLYIATVFPPNHAPSRYLLLLACGDSKSDVQFEALKSLYGTSYKNERYKYVTKYNSVPDFLQLISYIHSKAERRISSNNKVTIGNKVLPFNTATCVEIISYLRICLAKSSNIAIESDSLEHPCEFTPLIGRYLEKLYNENPSSLYHYIDIVVLFGQVTGDEVALSALLEIVGTIPTYVVERYEKEQAWIQSLLSSTKEYVRDLAAKICGIFMAYVSTNEFENQISKMLKITKDKLLENQQGAILALSYSMERKLNLQRNEDKNTLVNWNTYIDTVMAICEFLNVNNPMLLTAAINGIGVIGKTFALPLPSDTEKTYSKKSVVEKLFSIFMNSKSNLKMKEKIALTLGYVCIGEDFPHSKIIIEKFIEIANETKDISLHLSIGEALICCIQGPASTEARDAWKTLPSEHNVPYTKESNDLLNFIVERLLSSASKPHPNSRQAICIWLLTILKYNSKRQYVLEKLPAIQQAFLDFLTENNDIVQEIASKGLYLVYKICPESDRTTLTSTMSSQLLRGKREVQKATDGTQIYEEDHLAKYSTTGNMSTYKEIFSLAADLNKPELIYYFLHLSNNNALWTSKKITALGFSELPNLDNEDISAYLPKIIPKLYRYRFDPIVKVQQSFTTIWRVVGASMLDKYCKEILDDITRNLTHGQFRVRISCCLALTDLLKSFNLSLNYVEAAPKLWKQLFRVMDDIHEGTRQEATNTATFFSQFVARKCNVIRGKSGEELLRAVLPVLLDDGVTHTVSAIRLISLQTISYLVSSAGNLIKPALPTLIPALLNDIGEVENNQLLYIRNLTSNSSEMQELIDNATVQETKYHFSTDTMTRCIQYIDAAILKDLMPNVIELIKSSLKLGTKLACSNFLIKLGAHMKNELQPYAGKILAALINGLTDRNAAIKKNNAVTIGYIVGCAKESSLDKLFNMLNTWYMEREDDSIRLVIGQTLQSIHNYNQDILKKYCHIVMPLIFFGMHLDTIPGTNEKTVKLWSELWFQVAPRMGGARQNLGPIIATLNTALESSSWTTKSQAANAVSTVAIKLGSTIDDDTRNTLLNILIKGLQGRTWNGKEQLLNALSTLACNSKEYLKNDSNLKDVIVVALYKESKKEDLEYRHHALKAFTEVLHELDEDKFTQVYEIAQEVLPKLTKKSEDDDDDSIEENKKKREKKMKLQETIYEGLGKAWPTCKETQDQYCLQFVSHCFDTLPTSTRPVQVAILITLSRYVDKLVLLKTDFSQTSDKDKEVLDLICSTLLKILRYAIGIAKYTRIRKEALNIVISLSRKLSNTQNVKQLNFITALMNDMLTELSKDNQPEIRSRVVDIKGMLKL</sequence>
<dbReference type="Gene3D" id="1.25.10.10">
    <property type="entry name" value="Leucine-rich Repeat Variant"/>
    <property type="match status" value="3"/>
</dbReference>
<protein>
    <submittedName>
        <fullName evidence="9">Proteasome-associated protein ECM29 homolog</fullName>
    </submittedName>
</protein>
<evidence type="ECO:0000256" key="1">
    <source>
        <dbReference type="ARBA" id="ARBA00004496"/>
    </source>
</evidence>
<keyword evidence="4 9" id="KW-0647">Proteasome</keyword>
<evidence type="ECO:0000256" key="3">
    <source>
        <dbReference type="ARBA" id="ARBA00022737"/>
    </source>
</evidence>
<name>A0AAJ6VM80_9HYME</name>
<dbReference type="GO" id="GO:0060090">
    <property type="term" value="F:molecular adaptor activity"/>
    <property type="evidence" value="ECO:0007669"/>
    <property type="project" value="InterPro"/>
</dbReference>
<dbReference type="GeneID" id="105359599"/>
<feature type="domain" description="Proteasome component Ecm29 N-terminal" evidence="5">
    <location>
        <begin position="11"/>
        <end position="508"/>
    </location>
</feature>
<dbReference type="RefSeq" id="XP_011494527.1">
    <property type="nucleotide sequence ID" value="XM_011496225.1"/>
</dbReference>
<dbReference type="InterPro" id="IPR055443">
    <property type="entry name" value="HEAT_ECM29"/>
</dbReference>
<dbReference type="Proteomes" id="UP000695007">
    <property type="component" value="Unplaced"/>
</dbReference>
<dbReference type="GO" id="GO:0000502">
    <property type="term" value="C:proteasome complex"/>
    <property type="evidence" value="ECO:0007669"/>
    <property type="project" value="UniProtKB-KW"/>
</dbReference>
<feature type="domain" description="Proteasome adapter and scaffold protein ECM29 HEAT-repeat" evidence="7">
    <location>
        <begin position="1254"/>
        <end position="1415"/>
    </location>
</feature>
<evidence type="ECO:0000259" key="6">
    <source>
        <dbReference type="Pfam" id="PF23702"/>
    </source>
</evidence>
<evidence type="ECO:0000256" key="4">
    <source>
        <dbReference type="ARBA" id="ARBA00022942"/>
    </source>
</evidence>
<dbReference type="SUPFAM" id="SSF48371">
    <property type="entry name" value="ARM repeat"/>
    <property type="match status" value="4"/>
</dbReference>
<evidence type="ECO:0000256" key="2">
    <source>
        <dbReference type="ARBA" id="ARBA00022490"/>
    </source>
</evidence>
<dbReference type="Pfam" id="PF23731">
    <property type="entry name" value="ARM_ECM29_C"/>
    <property type="match status" value="1"/>
</dbReference>